<feature type="transmembrane region" description="Helical" evidence="1">
    <location>
        <begin position="48"/>
        <end position="67"/>
    </location>
</feature>
<feature type="transmembrane region" description="Helical" evidence="1">
    <location>
        <begin position="519"/>
        <end position="539"/>
    </location>
</feature>
<evidence type="ECO:0000313" key="2">
    <source>
        <dbReference type="EMBL" id="GFQ76085.1"/>
    </source>
</evidence>
<keyword evidence="1" id="KW-0472">Membrane</keyword>
<dbReference type="Proteomes" id="UP000887116">
    <property type="component" value="Unassembled WGS sequence"/>
</dbReference>
<name>A0A8X6KHA9_TRICU</name>
<feature type="transmembrane region" description="Helical" evidence="1">
    <location>
        <begin position="411"/>
        <end position="431"/>
    </location>
</feature>
<sequence length="618" mass="71090">MALFQKATGRIYPFSPITKIMLIIGLDVRSNEKSSNKTSGWFLFYEKFLSVLWIVFIVYVAATFITGDITSGEKSIYEVVSRKFHELVAFLIWYILKTRKREVYLLLHEIYYFTTLLNAEVHRFWEYFGVVISLIVPFLSWLSLTLAMNEIRCKSFMFYISLNIDYIPDGYHCSVLYIVMIGNKLAIHSLRTAVTVLYVIICCTIRNILNKWSEIGAKKLTEFGTECRGNRSYMEMFEQITNILIRFESVMSLPIFLVTISDCIGMFYSFLSLRDMPNFFWPNVHNFFLTFILLRSLVSFLSVSIAASNVYESSKKVKEVQRKMLKSSLSSEHNSVRQLLLMSQVEIKPRKMNSVTAILLLTLAIGYLCSVFPLNETNCLNHINTLTLQTFHLSEGKNCLVVYPLVFFYDLALYVLPTALAALYVFLCYCLRKVLNRQTTLLTRKITSKSNWLDIQYIENVLKTYDKTIFVLKCFEKSFSIPIFLLQVSDWVGLFSCFLRLDPLNQAPELKTLMNSYKLGIIFFAIRALLSFSCVSLAASSINVADRTAKEAHEEMWKRVLASTKNEDVNTLVLSVVARHGPPFMLTAWGFYPFTKGLVLAALGSIMTYSLLALQINF</sequence>
<evidence type="ECO:0000313" key="3">
    <source>
        <dbReference type="Proteomes" id="UP000887116"/>
    </source>
</evidence>
<keyword evidence="1" id="KW-0812">Transmembrane</keyword>
<keyword evidence="3" id="KW-1185">Reference proteome</keyword>
<proteinExistence type="predicted"/>
<dbReference type="EMBL" id="BMAO01021626">
    <property type="protein sequence ID" value="GFQ76085.1"/>
    <property type="molecule type" value="Genomic_DNA"/>
</dbReference>
<dbReference type="OrthoDB" id="6422868at2759"/>
<protein>
    <recommendedName>
        <fullName evidence="4">Gustatory receptor</fullName>
    </recommendedName>
</protein>
<feature type="transmembrane region" description="Helical" evidence="1">
    <location>
        <begin position="288"/>
        <end position="311"/>
    </location>
</feature>
<keyword evidence="1" id="KW-1133">Transmembrane helix</keyword>
<evidence type="ECO:0008006" key="4">
    <source>
        <dbReference type="Google" id="ProtNLM"/>
    </source>
</evidence>
<feature type="transmembrane region" description="Helical" evidence="1">
    <location>
        <begin position="591"/>
        <end position="614"/>
    </location>
</feature>
<dbReference type="AlphaFoldDB" id="A0A8X6KHA9"/>
<feature type="transmembrane region" description="Helical" evidence="1">
    <location>
        <begin position="355"/>
        <end position="374"/>
    </location>
</feature>
<feature type="transmembrane region" description="Helical" evidence="1">
    <location>
        <begin position="185"/>
        <end position="209"/>
    </location>
</feature>
<evidence type="ECO:0000256" key="1">
    <source>
        <dbReference type="SAM" id="Phobius"/>
    </source>
</evidence>
<gene>
    <name evidence="2" type="primary">AVEN_124247_1</name>
    <name evidence="2" type="ORF">TNCT_674521</name>
</gene>
<accession>A0A8X6KHA9</accession>
<reference evidence="2" key="1">
    <citation type="submission" date="2020-07" db="EMBL/GenBank/DDBJ databases">
        <title>Multicomponent nature underlies the extraordinary mechanical properties of spider dragline silk.</title>
        <authorList>
            <person name="Kono N."/>
            <person name="Nakamura H."/>
            <person name="Mori M."/>
            <person name="Yoshida Y."/>
            <person name="Ohtoshi R."/>
            <person name="Malay A.D."/>
            <person name="Moran D.A.P."/>
            <person name="Tomita M."/>
            <person name="Numata K."/>
            <person name="Arakawa K."/>
        </authorList>
    </citation>
    <scope>NUCLEOTIDE SEQUENCE</scope>
</reference>
<comment type="caution">
    <text evidence="2">The sequence shown here is derived from an EMBL/GenBank/DDBJ whole genome shotgun (WGS) entry which is preliminary data.</text>
</comment>
<feature type="transmembrane region" description="Helical" evidence="1">
    <location>
        <begin position="243"/>
        <end position="268"/>
    </location>
</feature>
<feature type="transmembrane region" description="Helical" evidence="1">
    <location>
        <begin position="127"/>
        <end position="144"/>
    </location>
</feature>
<feature type="transmembrane region" description="Helical" evidence="1">
    <location>
        <begin position="156"/>
        <end position="179"/>
    </location>
</feature>
<organism evidence="2 3">
    <name type="scientific">Trichonephila clavata</name>
    <name type="common">Joro spider</name>
    <name type="synonym">Nephila clavata</name>
    <dbReference type="NCBI Taxonomy" id="2740835"/>
    <lineage>
        <taxon>Eukaryota</taxon>
        <taxon>Metazoa</taxon>
        <taxon>Ecdysozoa</taxon>
        <taxon>Arthropoda</taxon>
        <taxon>Chelicerata</taxon>
        <taxon>Arachnida</taxon>
        <taxon>Araneae</taxon>
        <taxon>Araneomorphae</taxon>
        <taxon>Entelegynae</taxon>
        <taxon>Araneoidea</taxon>
        <taxon>Nephilidae</taxon>
        <taxon>Trichonephila</taxon>
    </lineage>
</organism>